<evidence type="ECO:0000313" key="7">
    <source>
        <dbReference type="EMBL" id="KXS20935.1"/>
    </source>
</evidence>
<keyword evidence="2" id="KW-0547">Nucleotide-binding</keyword>
<evidence type="ECO:0000256" key="1">
    <source>
        <dbReference type="ARBA" id="ARBA00022679"/>
    </source>
</evidence>
<keyword evidence="8" id="KW-1185">Reference proteome</keyword>
<accession>A0A139AWT4</accession>
<reference evidence="7 8" key="1">
    <citation type="journal article" date="2015" name="Genome Biol. Evol.">
        <title>Phylogenomic analyses indicate that early fungi evolved digesting cell walls of algal ancestors of land plants.</title>
        <authorList>
            <person name="Chang Y."/>
            <person name="Wang S."/>
            <person name="Sekimoto S."/>
            <person name="Aerts A.L."/>
            <person name="Choi C."/>
            <person name="Clum A."/>
            <person name="LaButti K.M."/>
            <person name="Lindquist E.A."/>
            <person name="Yee Ngan C."/>
            <person name="Ohm R.A."/>
            <person name="Salamov A.A."/>
            <person name="Grigoriev I.V."/>
            <person name="Spatafora J.W."/>
            <person name="Berbee M.L."/>
        </authorList>
    </citation>
    <scope>NUCLEOTIDE SEQUENCE [LARGE SCALE GENOMIC DNA]</scope>
    <source>
        <strain evidence="7 8">JEL478</strain>
    </source>
</reference>
<dbReference type="Gene3D" id="1.10.510.10">
    <property type="entry name" value="Transferase(Phosphotransferase) domain 1"/>
    <property type="match status" value="2"/>
</dbReference>
<keyword evidence="1" id="KW-0808">Transferase</keyword>
<dbReference type="SUPFAM" id="SSF56112">
    <property type="entry name" value="Protein kinase-like (PK-like)"/>
    <property type="match status" value="1"/>
</dbReference>
<organism evidence="7 8">
    <name type="scientific">Gonapodya prolifera (strain JEL478)</name>
    <name type="common">Monoblepharis prolifera</name>
    <dbReference type="NCBI Taxonomy" id="1344416"/>
    <lineage>
        <taxon>Eukaryota</taxon>
        <taxon>Fungi</taxon>
        <taxon>Fungi incertae sedis</taxon>
        <taxon>Chytridiomycota</taxon>
        <taxon>Chytridiomycota incertae sedis</taxon>
        <taxon>Monoblepharidomycetes</taxon>
        <taxon>Monoblepharidales</taxon>
        <taxon>Gonapodyaceae</taxon>
        <taxon>Gonapodya</taxon>
    </lineage>
</organism>
<feature type="domain" description="Protein kinase" evidence="6">
    <location>
        <begin position="519"/>
        <end position="825"/>
    </location>
</feature>
<evidence type="ECO:0000256" key="2">
    <source>
        <dbReference type="ARBA" id="ARBA00022741"/>
    </source>
</evidence>
<dbReference type="InterPro" id="IPR014729">
    <property type="entry name" value="Rossmann-like_a/b/a_fold"/>
</dbReference>
<dbReference type="Gene3D" id="3.40.50.620">
    <property type="entry name" value="HUPs"/>
    <property type="match status" value="1"/>
</dbReference>
<dbReference type="InterPro" id="IPR001245">
    <property type="entry name" value="Ser-Thr/Tyr_kinase_cat_dom"/>
</dbReference>
<dbReference type="EMBL" id="KQ965734">
    <property type="protein sequence ID" value="KXS20935.1"/>
    <property type="molecule type" value="Genomic_DNA"/>
</dbReference>
<gene>
    <name evidence="7" type="ORF">M427DRAFT_66297</name>
</gene>
<dbReference type="GO" id="GO:0004674">
    <property type="term" value="F:protein serine/threonine kinase activity"/>
    <property type="evidence" value="ECO:0007669"/>
    <property type="project" value="TreeGrafter"/>
</dbReference>
<name>A0A139AWT4_GONPJ</name>
<dbReference type="PROSITE" id="PS50011">
    <property type="entry name" value="PROTEIN_KINASE_DOM"/>
    <property type="match status" value="1"/>
</dbReference>
<dbReference type="AlphaFoldDB" id="A0A139AWT4"/>
<proteinExistence type="predicted"/>
<feature type="compositionally biased region" description="Low complexity" evidence="5">
    <location>
        <begin position="406"/>
        <end position="418"/>
    </location>
</feature>
<dbReference type="Pfam" id="PF07714">
    <property type="entry name" value="PK_Tyr_Ser-Thr"/>
    <property type="match status" value="1"/>
</dbReference>
<dbReference type="PANTHER" id="PTHR44329:SF288">
    <property type="entry name" value="MITOGEN-ACTIVATED PROTEIN KINASE KINASE KINASE 20"/>
    <property type="match status" value="1"/>
</dbReference>
<evidence type="ECO:0000256" key="5">
    <source>
        <dbReference type="SAM" id="MobiDB-lite"/>
    </source>
</evidence>
<dbReference type="Pfam" id="PF00069">
    <property type="entry name" value="Pkinase"/>
    <property type="match status" value="1"/>
</dbReference>
<keyword evidence="3 7" id="KW-0418">Kinase</keyword>
<dbReference type="OrthoDB" id="535945at2759"/>
<dbReference type="Proteomes" id="UP000070544">
    <property type="component" value="Unassembled WGS sequence"/>
</dbReference>
<feature type="compositionally biased region" description="Low complexity" evidence="5">
    <location>
        <begin position="253"/>
        <end position="270"/>
    </location>
</feature>
<dbReference type="GO" id="GO:0005524">
    <property type="term" value="F:ATP binding"/>
    <property type="evidence" value="ECO:0007669"/>
    <property type="project" value="UniProtKB-KW"/>
</dbReference>
<keyword evidence="4" id="KW-0067">ATP-binding</keyword>
<dbReference type="SUPFAM" id="SSF52374">
    <property type="entry name" value="Nucleotidylyl transferase"/>
    <property type="match status" value="1"/>
</dbReference>
<feature type="region of interest" description="Disordered" evidence="5">
    <location>
        <begin position="371"/>
        <end position="436"/>
    </location>
</feature>
<dbReference type="InterPro" id="IPR000719">
    <property type="entry name" value="Prot_kinase_dom"/>
</dbReference>
<evidence type="ECO:0000313" key="8">
    <source>
        <dbReference type="Proteomes" id="UP000070544"/>
    </source>
</evidence>
<dbReference type="InterPro" id="IPR011009">
    <property type="entry name" value="Kinase-like_dom_sf"/>
</dbReference>
<dbReference type="STRING" id="1344416.A0A139AWT4"/>
<feature type="region of interest" description="Disordered" evidence="5">
    <location>
        <begin position="242"/>
        <end position="271"/>
    </location>
</feature>
<dbReference type="InterPro" id="IPR051681">
    <property type="entry name" value="Ser/Thr_Kinases-Pseudokinases"/>
</dbReference>
<evidence type="ECO:0000259" key="6">
    <source>
        <dbReference type="PROSITE" id="PS50011"/>
    </source>
</evidence>
<dbReference type="PANTHER" id="PTHR44329">
    <property type="entry name" value="SERINE/THREONINE-PROTEIN KINASE TNNI3K-RELATED"/>
    <property type="match status" value="1"/>
</dbReference>
<sequence length="832" mass="88052">MAFSAPSRDPFPSHVLRFDFSPRTRNIVLTYNGTFAPLHCNHLRVLAAVRAFFNAQENTHVAGAYITPVPDRRAVSKLAACVDPDLPAHLASDPHGHSPHAVFAPAVVRLPLITAVLRNSAPPVDVYDGTEDDPQAAAARDRFNTWLAMDDWQVRQDSYAAATADRIRTHVEAAFSTQYSSYLAAALATPSGNRDGLAGIENMSAIGVESAGVETSNDTGVDPASVETISANGVATASFETMRGSGIDGAGGTDSSPTSSSSTPITTPDSHPATLHILSIGGLDALARIRRPRDYVIAYPSHEPAPDLSPYPSSVIAVPVGQTPGLSSTNVRSRLLRGVGVEGLVDRHAVEGLERVVREWMLRREGGGENGNGVLAVAGPRRAGTADGRETREAGGGNVKGNGRFASSSGLADSASAGKTTNGKKARMPVDRPTRSSTAIAGTTALPKLLSASPLYKSLISHLNTTPPTPLRSILLGILSPTPLATPLPSHPDPTLGTLHVCPTHPPHLLFATDISGSPSPSTRLGAGRVAPAYILRHTPSGRDVAVKMYDLRAPQLKRTLTSFAREVLALAAFRHPNVVHLVGCGVTPTHAVEALELADRGNLTAVLSARKGMSLWQSVDVLRQVARGMAHVAGEDVGVGIGVGADGDEGEEGAPQPQPPCPAHARTGWVHRDLSLDNILISSTPTGGLRAAVSDFSQAKPRGDVSKVLRGACRRYAPEALSDATVYEPPADVFMFGTVAYEVMHGVESLWEGLGTEEAVQRTLRGERAAWDTEGVVGRFASGGEEESAREVVRRVGDVVEWCWRERPEERPSFTRVAEELERIGEVLGRV</sequence>
<dbReference type="CDD" id="cd00180">
    <property type="entry name" value="PKc"/>
    <property type="match status" value="1"/>
</dbReference>
<evidence type="ECO:0000256" key="4">
    <source>
        <dbReference type="ARBA" id="ARBA00022840"/>
    </source>
</evidence>
<protein>
    <submittedName>
        <fullName evidence="7">Kinase-like protein</fullName>
    </submittedName>
</protein>
<evidence type="ECO:0000256" key="3">
    <source>
        <dbReference type="ARBA" id="ARBA00022777"/>
    </source>
</evidence>